<evidence type="ECO:0000313" key="3">
    <source>
        <dbReference type="Proteomes" id="UP001589575"/>
    </source>
</evidence>
<evidence type="ECO:0000256" key="1">
    <source>
        <dbReference type="SAM" id="MobiDB-lite"/>
    </source>
</evidence>
<accession>A0ABV5FYF9</accession>
<evidence type="ECO:0000313" key="2">
    <source>
        <dbReference type="EMBL" id="MFB9071716.1"/>
    </source>
</evidence>
<gene>
    <name evidence="2" type="ORF">ACFFX0_11070</name>
</gene>
<reference evidence="2 3" key="1">
    <citation type="submission" date="2024-09" db="EMBL/GenBank/DDBJ databases">
        <authorList>
            <person name="Sun Q."/>
            <person name="Mori K."/>
        </authorList>
    </citation>
    <scope>NUCLEOTIDE SEQUENCE [LARGE SCALE GENOMIC DNA]</scope>
    <source>
        <strain evidence="2 3">CCM 7609</strain>
    </source>
</reference>
<sequence length="71" mass="8087">MRAARGAVSEDRHLRRRLPHPRGRAPVRCRTGPDVPRDPQGRRRRGVGGHPLRGPAQGAHHRGHRHRHRGK</sequence>
<organism evidence="2 3">
    <name type="scientific">Citricoccus parietis</name>
    <dbReference type="NCBI Taxonomy" id="592307"/>
    <lineage>
        <taxon>Bacteria</taxon>
        <taxon>Bacillati</taxon>
        <taxon>Actinomycetota</taxon>
        <taxon>Actinomycetes</taxon>
        <taxon>Micrococcales</taxon>
        <taxon>Micrococcaceae</taxon>
        <taxon>Citricoccus</taxon>
    </lineage>
</organism>
<dbReference type="Proteomes" id="UP001589575">
    <property type="component" value="Unassembled WGS sequence"/>
</dbReference>
<comment type="caution">
    <text evidence="2">The sequence shown here is derived from an EMBL/GenBank/DDBJ whole genome shotgun (WGS) entry which is preliminary data.</text>
</comment>
<feature type="compositionally biased region" description="Basic residues" evidence="1">
    <location>
        <begin position="14"/>
        <end position="27"/>
    </location>
</feature>
<dbReference type="EMBL" id="JBHMFI010000001">
    <property type="protein sequence ID" value="MFB9071716.1"/>
    <property type="molecule type" value="Genomic_DNA"/>
</dbReference>
<feature type="compositionally biased region" description="Basic residues" evidence="1">
    <location>
        <begin position="59"/>
        <end position="71"/>
    </location>
</feature>
<keyword evidence="3" id="KW-1185">Reference proteome</keyword>
<proteinExistence type="predicted"/>
<protein>
    <submittedName>
        <fullName evidence="2">Uncharacterized protein</fullName>
    </submittedName>
</protein>
<feature type="region of interest" description="Disordered" evidence="1">
    <location>
        <begin position="1"/>
        <end position="71"/>
    </location>
</feature>
<name>A0ABV5FYF9_9MICC</name>